<dbReference type="Proteomes" id="UP000095286">
    <property type="component" value="Unplaced"/>
</dbReference>
<accession>A0AC35THM1</accession>
<dbReference type="WBParaSite" id="RSKR_0000056000.1">
    <property type="protein sequence ID" value="RSKR_0000056000.1"/>
    <property type="gene ID" value="RSKR_0000056000"/>
</dbReference>
<protein>
    <submittedName>
        <fullName evidence="2">E2 ubiquitin-conjugating enzyme</fullName>
    </submittedName>
</protein>
<proteinExistence type="predicted"/>
<evidence type="ECO:0000313" key="1">
    <source>
        <dbReference type="Proteomes" id="UP000095286"/>
    </source>
</evidence>
<sequence>MSNIAFVRMQKECKEIITSKEAEETGVMIEILDEKLTKIRGSLRGPPDSPYENAKYFLDIEIPSDYPFKPPKVVFTTKLWHPNVSSQTGVICLDILKDQWAASLTLRTVLLSVQALLTIPEPSNPQDAVVAKQFMASKEMFNETAKFWAQYYANAPGTPDPEKSKMVSKLIDMGVSDDQAISALSSQNWNLGKATEYLFN</sequence>
<name>A0AC35THM1_9BILA</name>
<reference evidence="2" key="1">
    <citation type="submission" date="2016-11" db="UniProtKB">
        <authorList>
            <consortium name="WormBaseParasite"/>
        </authorList>
    </citation>
    <scope>IDENTIFICATION</scope>
    <source>
        <strain evidence="2">KR3021</strain>
    </source>
</reference>
<organism evidence="1 2">
    <name type="scientific">Rhabditophanes sp. KR3021</name>
    <dbReference type="NCBI Taxonomy" id="114890"/>
    <lineage>
        <taxon>Eukaryota</taxon>
        <taxon>Metazoa</taxon>
        <taxon>Ecdysozoa</taxon>
        <taxon>Nematoda</taxon>
        <taxon>Chromadorea</taxon>
        <taxon>Rhabditida</taxon>
        <taxon>Tylenchina</taxon>
        <taxon>Panagrolaimomorpha</taxon>
        <taxon>Strongyloidoidea</taxon>
        <taxon>Alloionematidae</taxon>
        <taxon>Rhabditophanes</taxon>
    </lineage>
</organism>
<evidence type="ECO:0000313" key="2">
    <source>
        <dbReference type="WBParaSite" id="RSKR_0000056000.1"/>
    </source>
</evidence>